<dbReference type="Gene3D" id="3.40.640.10">
    <property type="entry name" value="Type I PLP-dependent aspartate aminotransferase-like (Major domain)"/>
    <property type="match status" value="1"/>
</dbReference>
<dbReference type="GO" id="GO:0030170">
    <property type="term" value="F:pyridoxal phosphate binding"/>
    <property type="evidence" value="ECO:0007669"/>
    <property type="project" value="InterPro"/>
</dbReference>
<keyword evidence="2" id="KW-0663">Pyridoxal phosphate</keyword>
<evidence type="ECO:0000313" key="7">
    <source>
        <dbReference type="EMBL" id="MPL92911.1"/>
    </source>
</evidence>
<evidence type="ECO:0000256" key="4">
    <source>
        <dbReference type="ARBA" id="ARBA00023125"/>
    </source>
</evidence>
<dbReference type="SUPFAM" id="SSF46785">
    <property type="entry name" value="Winged helix' DNA-binding domain"/>
    <property type="match status" value="1"/>
</dbReference>
<dbReference type="InterPro" id="IPR015421">
    <property type="entry name" value="PyrdxlP-dep_Trfase_major"/>
</dbReference>
<dbReference type="GO" id="GO:0004400">
    <property type="term" value="F:histidinol-phosphate transaminase activity"/>
    <property type="evidence" value="ECO:0007669"/>
    <property type="project" value="UniProtKB-EC"/>
</dbReference>
<dbReference type="EC" id="2.6.1.9" evidence="7"/>
<dbReference type="InterPro" id="IPR051446">
    <property type="entry name" value="HTH_trans_reg/aminotransferase"/>
</dbReference>
<evidence type="ECO:0000256" key="3">
    <source>
        <dbReference type="ARBA" id="ARBA00023015"/>
    </source>
</evidence>
<dbReference type="InterPro" id="IPR015424">
    <property type="entry name" value="PyrdxlP-dep_Trfase"/>
</dbReference>
<evidence type="ECO:0000256" key="5">
    <source>
        <dbReference type="ARBA" id="ARBA00023163"/>
    </source>
</evidence>
<keyword evidence="7" id="KW-0032">Aminotransferase</keyword>
<dbReference type="InterPro" id="IPR036388">
    <property type="entry name" value="WH-like_DNA-bd_sf"/>
</dbReference>
<keyword evidence="7" id="KW-0808">Transferase</keyword>
<dbReference type="InterPro" id="IPR004839">
    <property type="entry name" value="Aminotransferase_I/II_large"/>
</dbReference>
<dbReference type="EMBL" id="VSSQ01000374">
    <property type="protein sequence ID" value="MPL92911.1"/>
    <property type="molecule type" value="Genomic_DNA"/>
</dbReference>
<dbReference type="GO" id="GO:0003700">
    <property type="term" value="F:DNA-binding transcription factor activity"/>
    <property type="evidence" value="ECO:0007669"/>
    <property type="project" value="InterPro"/>
</dbReference>
<feature type="domain" description="HTH gntR-type" evidence="6">
    <location>
        <begin position="34"/>
        <end position="102"/>
    </location>
</feature>
<dbReference type="PANTHER" id="PTHR46577">
    <property type="entry name" value="HTH-TYPE TRANSCRIPTIONAL REGULATORY PROTEIN GABR"/>
    <property type="match status" value="1"/>
</dbReference>
<dbReference type="GO" id="GO:0003677">
    <property type="term" value="F:DNA binding"/>
    <property type="evidence" value="ECO:0007669"/>
    <property type="project" value="UniProtKB-KW"/>
</dbReference>
<reference evidence="7" key="1">
    <citation type="submission" date="2019-08" db="EMBL/GenBank/DDBJ databases">
        <authorList>
            <person name="Kucharzyk K."/>
            <person name="Murdoch R.W."/>
            <person name="Higgins S."/>
            <person name="Loffler F."/>
        </authorList>
    </citation>
    <scope>NUCLEOTIDE SEQUENCE</scope>
</reference>
<dbReference type="InterPro" id="IPR036390">
    <property type="entry name" value="WH_DNA-bd_sf"/>
</dbReference>
<comment type="caution">
    <text evidence="7">The sequence shown here is derived from an EMBL/GenBank/DDBJ whole genome shotgun (WGS) entry which is preliminary data.</text>
</comment>
<accession>A0A644VNH1</accession>
<dbReference type="CDD" id="cd07377">
    <property type="entry name" value="WHTH_GntR"/>
    <property type="match status" value="1"/>
</dbReference>
<dbReference type="AlphaFoldDB" id="A0A644VNH1"/>
<dbReference type="Gene3D" id="1.10.10.10">
    <property type="entry name" value="Winged helix-like DNA-binding domain superfamily/Winged helix DNA-binding domain"/>
    <property type="match status" value="1"/>
</dbReference>
<sequence>MISDNGPYNKRYNPCQRNIVTDTSWKPDLSLNAGPKYLSLVRALREGVRRGDLAPGARLPTVRDLAWRLSVTPGTVARAYQIATQEGLLEAAVGRGTFVSTQSRRLGPTEPLYRQPLTDCDDDDGVVDLRSPQLPDVGQTEALKAAMSEAAENLGRQYLEYPGLRRDLFCREAVIEWFSGYTFEPMISADDLVLSHGGQNGINIVMQCCLRGDRPVVLCEEFAYPGFRHAARLNRAEVVPVALDDEGMVPAALDAACRRYGGQVVCVTPDAQNPTTVRMGAERRLAIAEVARRHDLQIIEDDCYTAPVSGLDSLRAIAPERTWHVTSLSKTISAGMRFGIVVAPEGMGEAGRLTAQHSFFGLPRPVTDIITRLFRSGDAMRLRRAAQEVMSRRLAILVDRFAGQEIGWQPGLSFIWLRLPLGWRASTFARVAEAEGVLLRSADEYILQDGAAPNAVRIALAGGVPEERFLRATGRLARILENPPGDLPI</sequence>
<evidence type="ECO:0000256" key="2">
    <source>
        <dbReference type="ARBA" id="ARBA00022898"/>
    </source>
</evidence>
<dbReference type="Pfam" id="PF00392">
    <property type="entry name" value="GntR"/>
    <property type="match status" value="1"/>
</dbReference>
<dbReference type="Pfam" id="PF00155">
    <property type="entry name" value="Aminotran_1_2"/>
    <property type="match status" value="1"/>
</dbReference>
<evidence type="ECO:0000259" key="6">
    <source>
        <dbReference type="PROSITE" id="PS50949"/>
    </source>
</evidence>
<organism evidence="7">
    <name type="scientific">bioreactor metagenome</name>
    <dbReference type="NCBI Taxonomy" id="1076179"/>
    <lineage>
        <taxon>unclassified sequences</taxon>
        <taxon>metagenomes</taxon>
        <taxon>ecological metagenomes</taxon>
    </lineage>
</organism>
<dbReference type="InterPro" id="IPR000524">
    <property type="entry name" value="Tscrpt_reg_HTH_GntR"/>
</dbReference>
<comment type="similarity">
    <text evidence="1">In the C-terminal section; belongs to the class-I pyridoxal-phosphate-dependent aminotransferase family.</text>
</comment>
<dbReference type="CDD" id="cd00609">
    <property type="entry name" value="AAT_like"/>
    <property type="match status" value="1"/>
</dbReference>
<keyword evidence="5" id="KW-0804">Transcription</keyword>
<gene>
    <name evidence="7" type="primary">hisC_22</name>
    <name evidence="7" type="ORF">SDC9_39035</name>
</gene>
<protein>
    <submittedName>
        <fullName evidence="7">Histidinol-phosphate aminotransferase</fullName>
        <ecNumber evidence="7">2.6.1.9</ecNumber>
    </submittedName>
</protein>
<evidence type="ECO:0000256" key="1">
    <source>
        <dbReference type="ARBA" id="ARBA00005384"/>
    </source>
</evidence>
<dbReference type="SMART" id="SM00345">
    <property type="entry name" value="HTH_GNTR"/>
    <property type="match status" value="1"/>
</dbReference>
<name>A0A644VNH1_9ZZZZ</name>
<keyword evidence="4" id="KW-0238">DNA-binding</keyword>
<keyword evidence="3" id="KW-0805">Transcription regulation</keyword>
<proteinExistence type="inferred from homology"/>
<dbReference type="SUPFAM" id="SSF53383">
    <property type="entry name" value="PLP-dependent transferases"/>
    <property type="match status" value="1"/>
</dbReference>
<dbReference type="PANTHER" id="PTHR46577:SF1">
    <property type="entry name" value="HTH-TYPE TRANSCRIPTIONAL REGULATORY PROTEIN GABR"/>
    <property type="match status" value="1"/>
</dbReference>
<dbReference type="PROSITE" id="PS50949">
    <property type="entry name" value="HTH_GNTR"/>
    <property type="match status" value="1"/>
</dbReference>